<gene>
    <name evidence="2" type="ORF">Raf01_78710</name>
</gene>
<reference evidence="2" key="1">
    <citation type="submission" date="2021-01" db="EMBL/GenBank/DDBJ databases">
        <title>Whole genome shotgun sequence of Rugosimonospora africana NBRC 104875.</title>
        <authorList>
            <person name="Komaki H."/>
            <person name="Tamura T."/>
        </authorList>
    </citation>
    <scope>NUCLEOTIDE SEQUENCE</scope>
    <source>
        <strain evidence="2">NBRC 104875</strain>
    </source>
</reference>
<dbReference type="Gene3D" id="3.30.70.100">
    <property type="match status" value="1"/>
</dbReference>
<proteinExistence type="predicted"/>
<protein>
    <recommendedName>
        <fullName evidence="1">DUF1330 domain-containing protein</fullName>
    </recommendedName>
</protein>
<dbReference type="SUPFAM" id="SSF54909">
    <property type="entry name" value="Dimeric alpha+beta barrel"/>
    <property type="match status" value="1"/>
</dbReference>
<dbReference type="InterPro" id="IPR011008">
    <property type="entry name" value="Dimeric_a/b-barrel"/>
</dbReference>
<sequence length="97" mass="10172">MAKGYWVTAYRSVSDPDKLAAYGALAGPAITAGGGRFLVRAPHATPHDAGLDQRTVVVEFDSLEAAKATHDSEAYQAALAVLGDAVERDFRIVEGVA</sequence>
<dbReference type="AlphaFoldDB" id="A0A8J3QYP9"/>
<dbReference type="InterPro" id="IPR010753">
    <property type="entry name" value="DUF1330"/>
</dbReference>
<feature type="domain" description="DUF1330" evidence="1">
    <location>
        <begin position="3"/>
        <end position="96"/>
    </location>
</feature>
<evidence type="ECO:0000259" key="1">
    <source>
        <dbReference type="Pfam" id="PF07045"/>
    </source>
</evidence>
<evidence type="ECO:0000313" key="2">
    <source>
        <dbReference type="EMBL" id="GIH19699.1"/>
    </source>
</evidence>
<dbReference type="RefSeq" id="WP_203923150.1">
    <property type="nucleotide sequence ID" value="NZ_BONZ01000084.1"/>
</dbReference>
<keyword evidence="3" id="KW-1185">Reference proteome</keyword>
<dbReference type="Pfam" id="PF07045">
    <property type="entry name" value="DUF1330"/>
    <property type="match status" value="1"/>
</dbReference>
<accession>A0A8J3QYP9</accession>
<dbReference type="Proteomes" id="UP000642748">
    <property type="component" value="Unassembled WGS sequence"/>
</dbReference>
<dbReference type="EMBL" id="BONZ01000084">
    <property type="protein sequence ID" value="GIH19699.1"/>
    <property type="molecule type" value="Genomic_DNA"/>
</dbReference>
<comment type="caution">
    <text evidence="2">The sequence shown here is derived from an EMBL/GenBank/DDBJ whole genome shotgun (WGS) entry which is preliminary data.</text>
</comment>
<evidence type="ECO:0000313" key="3">
    <source>
        <dbReference type="Proteomes" id="UP000642748"/>
    </source>
</evidence>
<name>A0A8J3QYP9_9ACTN</name>
<organism evidence="2 3">
    <name type="scientific">Rugosimonospora africana</name>
    <dbReference type="NCBI Taxonomy" id="556532"/>
    <lineage>
        <taxon>Bacteria</taxon>
        <taxon>Bacillati</taxon>
        <taxon>Actinomycetota</taxon>
        <taxon>Actinomycetes</taxon>
        <taxon>Micromonosporales</taxon>
        <taxon>Micromonosporaceae</taxon>
        <taxon>Rugosimonospora</taxon>
    </lineage>
</organism>